<reference evidence="2 3" key="2">
    <citation type="journal article" date="2014" name="BMC Genomics">
        <title>An improved genome of the model marine alga Ostreococcus tauri unfolds by assessing Illumina de novo assemblies.</title>
        <authorList>
            <person name="Blanc-Mathieu R."/>
            <person name="Verhelst B."/>
            <person name="Derelle E."/>
            <person name="Rombauts S."/>
            <person name="Bouget F.Y."/>
            <person name="Carre I."/>
            <person name="Chateau A."/>
            <person name="Eyre-Walker A."/>
            <person name="Grimsley N."/>
            <person name="Moreau H."/>
            <person name="Piegu B."/>
            <person name="Rivals E."/>
            <person name="Schackwitz W."/>
            <person name="Van de Peer Y."/>
            <person name="Piganeau G."/>
        </authorList>
    </citation>
    <scope>NUCLEOTIDE SEQUENCE [LARGE SCALE GENOMIC DNA]</scope>
    <source>
        <strain evidence="3">OTTH 0595 / CCAP 157/2 / RCC745</strain>
    </source>
</reference>
<dbReference type="GeneID" id="9838508"/>
<organism evidence="2 3">
    <name type="scientific">Ostreococcus tauri</name>
    <name type="common">Marine green alga</name>
    <dbReference type="NCBI Taxonomy" id="70448"/>
    <lineage>
        <taxon>Eukaryota</taxon>
        <taxon>Viridiplantae</taxon>
        <taxon>Chlorophyta</taxon>
        <taxon>Mamiellophyceae</taxon>
        <taxon>Mamiellales</taxon>
        <taxon>Bathycoccaceae</taxon>
        <taxon>Ostreococcus</taxon>
    </lineage>
</organism>
<evidence type="ECO:0000313" key="2">
    <source>
        <dbReference type="EMBL" id="CEG01934.1"/>
    </source>
</evidence>
<sequence length="386" mass="40781">MASSPRVRRARETTLAMLAVVFIACAASASALSSTSACACPTSGSQVTCAIENLVPADSSSTCDPGSMDADGFLDENIIIDGNTAVSSIDFSGLRRLGGALVVRSSKFVTALRAPDLVETVSGDVRIEAAIGVNNFLQTIDLKKLRVIGGSFAVVGETHASFTSLDVSELETVAGYFNVSDNSNLATLNVKNLRVVSNEGEVKISGNKATLAVRANCGVESSGLIQGVVTDSNARARSTFSYGSVAYCSLCTLELSSHSIWENGNYYDGATLGSNALKAYNSSYSCDSTLDAAGILNENLTLVVNNQGATNGIRYDLSKLRHVTGNLQVTFELNEYMSTSYLTVEQCNSTSTPSASSIIGTPRQVQLFMPNLDRVDGKLKVRIRNH</sequence>
<dbReference type="OrthoDB" id="536881at2759"/>
<reference evidence="3" key="1">
    <citation type="journal article" date="2006" name="Proc. Natl. Acad. Sci. U.S.A.">
        <title>Genome analysis of the smallest free-living eukaryote Ostreococcus tauri unveils many unique features.</title>
        <authorList>
            <person name="Derelle E."/>
            <person name="Ferraz C."/>
            <person name="Rombauts S."/>
            <person name="Rouze P."/>
            <person name="Worden A.Z."/>
            <person name="Robbens S."/>
            <person name="Partensky F."/>
            <person name="Degroeve S."/>
            <person name="Echeynie S."/>
            <person name="Cooke R."/>
            <person name="Saeys Y."/>
            <person name="Wuyts J."/>
            <person name="Jabbari K."/>
            <person name="Bowler C."/>
            <person name="Panaud O."/>
            <person name="Piegu B."/>
            <person name="Ball S.G."/>
            <person name="Ral J.-P."/>
            <person name="Bouget F.-Y."/>
            <person name="Piganeau G."/>
            <person name="De Baets B."/>
            <person name="Picard A."/>
            <person name="Delseny M."/>
            <person name="Demaille J."/>
            <person name="Van de Peer Y."/>
            <person name="Moreau H."/>
        </authorList>
    </citation>
    <scope>NUCLEOTIDE SEQUENCE [LARGE SCALE GENOMIC DNA]</scope>
    <source>
        <strain evidence="3">OTTH 0595 / CCAP 157/2 / RCC745</strain>
    </source>
</reference>
<feature type="signal peptide" evidence="1">
    <location>
        <begin position="1"/>
        <end position="31"/>
    </location>
</feature>
<comment type="caution">
    <text evidence="2">The sequence shown here is derived from an EMBL/GenBank/DDBJ whole genome shotgun (WGS) entry which is preliminary data.</text>
</comment>
<gene>
    <name evidence="2" type="ORF">OT_ostta19g00650</name>
</gene>
<evidence type="ECO:0000313" key="3">
    <source>
        <dbReference type="Proteomes" id="UP000009170"/>
    </source>
</evidence>
<proteinExistence type="predicted"/>
<dbReference type="AlphaFoldDB" id="A0A096PAI3"/>
<dbReference type="Gene3D" id="3.80.20.20">
    <property type="entry name" value="Receptor L-domain"/>
    <property type="match status" value="1"/>
</dbReference>
<keyword evidence="1" id="KW-0732">Signal</keyword>
<dbReference type="RefSeq" id="XP_022841260.1">
    <property type="nucleotide sequence ID" value="XM_022982687.1"/>
</dbReference>
<dbReference type="EMBL" id="CAID01000019">
    <property type="protein sequence ID" value="CEG01934.1"/>
    <property type="molecule type" value="Genomic_DNA"/>
</dbReference>
<evidence type="ECO:0000256" key="1">
    <source>
        <dbReference type="SAM" id="SignalP"/>
    </source>
</evidence>
<accession>A0A096PAI3</accession>
<keyword evidence="3" id="KW-1185">Reference proteome</keyword>
<dbReference type="Proteomes" id="UP000009170">
    <property type="component" value="Unassembled WGS sequence"/>
</dbReference>
<protein>
    <submittedName>
        <fullName evidence="2">Unnamed product</fullName>
    </submittedName>
</protein>
<dbReference type="KEGG" id="ota:OT_ostta19g00650"/>
<dbReference type="InParanoid" id="A0A096PAI3"/>
<dbReference type="InterPro" id="IPR036941">
    <property type="entry name" value="Rcpt_L-dom_sf"/>
</dbReference>
<dbReference type="PROSITE" id="PS51257">
    <property type="entry name" value="PROKAR_LIPOPROTEIN"/>
    <property type="match status" value="1"/>
</dbReference>
<dbReference type="SUPFAM" id="SSF52058">
    <property type="entry name" value="L domain-like"/>
    <property type="match status" value="1"/>
</dbReference>
<name>A0A096PAI3_OSTTA</name>
<feature type="chain" id="PRO_5001929625" evidence="1">
    <location>
        <begin position="32"/>
        <end position="386"/>
    </location>
</feature>